<evidence type="ECO:0000313" key="1">
    <source>
        <dbReference type="EMBL" id="KAK5541058.1"/>
    </source>
</evidence>
<dbReference type="PANTHER" id="PTHR39596:SF2">
    <property type="entry name" value="HET DOMAIN PROTEIN (AFU_ORTHOLOGUE AFUA_1G17550)-RELATED"/>
    <property type="match status" value="1"/>
</dbReference>
<keyword evidence="2" id="KW-1185">Reference proteome</keyword>
<name>A0AAV9QG41_9PEZI</name>
<reference evidence="1 2" key="1">
    <citation type="submission" date="2023-06" db="EMBL/GenBank/DDBJ databases">
        <title>Black Yeasts Isolated from many extreme environments.</title>
        <authorList>
            <person name="Coleine C."/>
            <person name="Stajich J.E."/>
            <person name="Selbmann L."/>
        </authorList>
    </citation>
    <scope>NUCLEOTIDE SEQUENCE [LARGE SCALE GENOMIC DNA]</scope>
    <source>
        <strain evidence="1 2">CCFEE 5887</strain>
    </source>
</reference>
<proteinExistence type="predicted"/>
<comment type="caution">
    <text evidence="1">The sequence shown here is derived from an EMBL/GenBank/DDBJ whole genome shotgun (WGS) entry which is preliminary data.</text>
</comment>
<organism evidence="1 2">
    <name type="scientific">Vermiconidia calcicola</name>
    <dbReference type="NCBI Taxonomy" id="1690605"/>
    <lineage>
        <taxon>Eukaryota</taxon>
        <taxon>Fungi</taxon>
        <taxon>Dikarya</taxon>
        <taxon>Ascomycota</taxon>
        <taxon>Pezizomycotina</taxon>
        <taxon>Dothideomycetes</taxon>
        <taxon>Dothideomycetidae</taxon>
        <taxon>Mycosphaerellales</taxon>
        <taxon>Extremaceae</taxon>
        <taxon>Vermiconidia</taxon>
    </lineage>
</organism>
<gene>
    <name evidence="1" type="ORF">LTR25_002835</name>
</gene>
<evidence type="ECO:0008006" key="3">
    <source>
        <dbReference type="Google" id="ProtNLM"/>
    </source>
</evidence>
<sequence>MGLIYEKALGTLVLDAELITHSKNVDLVERVSRIFYSRWATRLWTLQEAAANVNFVVQFKDGTVSFPEMLRERTAILRAHDYTDPITFEAFRWMQEIGNLTLRKDNDDRYMSAINAACYRNTSHKRDEIICAAGLLRFTRKQILRLLEHPETQRTAEFLRIWGHCPASLIFAQGPFYTSPGFRSCPREFLAAWAETAVVNAPPLMRVTKEGFVGTFKGLILITPDVKPDVSTVDHDSRHFVFRDIRNK</sequence>
<dbReference type="PANTHER" id="PTHR39596">
    <property type="match status" value="1"/>
</dbReference>
<evidence type="ECO:0000313" key="2">
    <source>
        <dbReference type="Proteomes" id="UP001345827"/>
    </source>
</evidence>
<accession>A0AAV9QG41</accession>
<dbReference type="AlphaFoldDB" id="A0AAV9QG41"/>
<dbReference type="EMBL" id="JAXLQG010000004">
    <property type="protein sequence ID" value="KAK5541058.1"/>
    <property type="molecule type" value="Genomic_DNA"/>
</dbReference>
<protein>
    <recommendedName>
        <fullName evidence="3">Heterokaryon incompatibility domain-containing protein</fullName>
    </recommendedName>
</protein>
<dbReference type="Proteomes" id="UP001345827">
    <property type="component" value="Unassembled WGS sequence"/>
</dbReference>